<dbReference type="GO" id="GO:0051213">
    <property type="term" value="F:dioxygenase activity"/>
    <property type="evidence" value="ECO:0007669"/>
    <property type="project" value="UniProtKB-KW"/>
</dbReference>
<keyword evidence="4" id="KW-0223">Dioxygenase</keyword>
<keyword evidence="5" id="KW-1185">Reference proteome</keyword>
<evidence type="ECO:0000313" key="4">
    <source>
        <dbReference type="EMBL" id="ETO16285.1"/>
    </source>
</evidence>
<keyword evidence="4" id="KW-0560">Oxidoreductase</keyword>
<dbReference type="OrthoDB" id="445007at2759"/>
<organism evidence="4 5">
    <name type="scientific">Reticulomyxa filosa</name>
    <dbReference type="NCBI Taxonomy" id="46433"/>
    <lineage>
        <taxon>Eukaryota</taxon>
        <taxon>Sar</taxon>
        <taxon>Rhizaria</taxon>
        <taxon>Retaria</taxon>
        <taxon>Foraminifera</taxon>
        <taxon>Monothalamids</taxon>
        <taxon>Reticulomyxidae</taxon>
        <taxon>Reticulomyxa</taxon>
    </lineage>
</organism>
<sequence length="345" mass="40025">MFGILNNSLAKRTTPRLKSWADMLYWTTSWSFSGARANPRLTEAEKDHLRTNGYLKIENFVPDVVSKRLRKRIVERINEWDSTTSQSVFSSHRTEKQYKDTYFLNSGDKICYFWEEKAQEVNANKELGINKVGHSLHTLDDLFKGYVYGYVGPLCYDVGMVNPILLQSMYIFKQKGIGGEVSPHQDSTFLFTEPMSCYGFWLAVDETNVENGCIYVLPKSHQTYPLFQRFVRISDEQTQMIEYQSAGDKNISLNSIDKSQGVPVECKSGDLIILHGKVIHWSEQNTSTNPRHAFMMHCVDGQYHYPVDNWLQYPKGKPFPKFTQTDLQKQAQYQQMILNPQKQYQ</sequence>
<gene>
    <name evidence="4" type="ORF">RFI_21072</name>
</gene>
<dbReference type="Gene3D" id="2.60.120.620">
    <property type="entry name" value="q2cbj1_9rhob like domain"/>
    <property type="match status" value="1"/>
</dbReference>
<evidence type="ECO:0000256" key="2">
    <source>
        <dbReference type="ARBA" id="ARBA00022723"/>
    </source>
</evidence>
<accession>X6MT54</accession>
<evidence type="ECO:0000256" key="1">
    <source>
        <dbReference type="ARBA" id="ARBA00001962"/>
    </source>
</evidence>
<reference evidence="4 5" key="1">
    <citation type="journal article" date="2013" name="Curr. Biol.">
        <title>The Genome of the Foraminiferan Reticulomyxa filosa.</title>
        <authorList>
            <person name="Glockner G."/>
            <person name="Hulsmann N."/>
            <person name="Schleicher M."/>
            <person name="Noegel A.A."/>
            <person name="Eichinger L."/>
            <person name="Gallinger C."/>
            <person name="Pawlowski J."/>
            <person name="Sierra R."/>
            <person name="Euteneuer U."/>
            <person name="Pillet L."/>
            <person name="Moustafa A."/>
            <person name="Platzer M."/>
            <person name="Groth M."/>
            <person name="Szafranski K."/>
            <person name="Schliwa M."/>
        </authorList>
    </citation>
    <scope>NUCLEOTIDE SEQUENCE [LARGE SCALE GENOMIC DNA]</scope>
</reference>
<dbReference type="OMA" id="KYSEDNW"/>
<evidence type="ECO:0000256" key="3">
    <source>
        <dbReference type="ARBA" id="ARBA00023004"/>
    </source>
</evidence>
<dbReference type="EMBL" id="ASPP01018417">
    <property type="protein sequence ID" value="ETO16285.1"/>
    <property type="molecule type" value="Genomic_DNA"/>
</dbReference>
<dbReference type="Proteomes" id="UP000023152">
    <property type="component" value="Unassembled WGS sequence"/>
</dbReference>
<dbReference type="GO" id="GO:0046872">
    <property type="term" value="F:metal ion binding"/>
    <property type="evidence" value="ECO:0007669"/>
    <property type="project" value="UniProtKB-KW"/>
</dbReference>
<keyword evidence="3" id="KW-0408">Iron</keyword>
<evidence type="ECO:0000313" key="5">
    <source>
        <dbReference type="Proteomes" id="UP000023152"/>
    </source>
</evidence>
<dbReference type="InterPro" id="IPR008775">
    <property type="entry name" value="Phytyl_CoA_dOase-like"/>
</dbReference>
<comment type="caution">
    <text evidence="4">The sequence shown here is derived from an EMBL/GenBank/DDBJ whole genome shotgun (WGS) entry which is preliminary data.</text>
</comment>
<protein>
    <submittedName>
        <fullName evidence="4">Phytanoyl-CoA dioxygenase (PhyH) family protein</fullName>
    </submittedName>
</protein>
<proteinExistence type="predicted"/>
<dbReference type="SUPFAM" id="SSF51197">
    <property type="entry name" value="Clavaminate synthase-like"/>
    <property type="match status" value="1"/>
</dbReference>
<comment type="cofactor">
    <cofactor evidence="1">
        <name>Fe cation</name>
        <dbReference type="ChEBI" id="CHEBI:24875"/>
    </cofactor>
</comment>
<dbReference type="AlphaFoldDB" id="X6MT54"/>
<dbReference type="Pfam" id="PF05721">
    <property type="entry name" value="PhyH"/>
    <property type="match status" value="1"/>
</dbReference>
<name>X6MT54_RETFI</name>
<keyword evidence="2" id="KW-0479">Metal-binding</keyword>
<dbReference type="PANTHER" id="PTHR20883">
    <property type="entry name" value="PHYTANOYL-COA DIOXYGENASE DOMAIN CONTAINING 1"/>
    <property type="match status" value="1"/>
</dbReference>
<dbReference type="PANTHER" id="PTHR20883:SF15">
    <property type="entry name" value="PHYTANOYL-COA DIOXYGENASE DOMAIN-CONTAINING PROTEIN 1"/>
    <property type="match status" value="1"/>
</dbReference>